<reference evidence="5" key="1">
    <citation type="submission" date="2016-02" db="EMBL/GenBank/DDBJ databases">
        <authorList>
            <person name="Wibberg D."/>
        </authorList>
    </citation>
    <scope>NUCLEOTIDE SEQUENCE [LARGE SCALE GENOMIC DNA]</scope>
</reference>
<dbReference type="PROSITE" id="PS51898">
    <property type="entry name" value="TYR_RECOMBINASE"/>
    <property type="match status" value="1"/>
</dbReference>
<evidence type="ECO:0000313" key="5">
    <source>
        <dbReference type="Proteomes" id="UP000199013"/>
    </source>
</evidence>
<dbReference type="SUPFAM" id="SSF56349">
    <property type="entry name" value="DNA breaking-rejoining enzymes"/>
    <property type="match status" value="1"/>
</dbReference>
<sequence>MGVHRTSVHDLRHTSATLLFRAGVDLNEIRALLRHTRIATTADIYIDVLEDVRRGTAASMDGILGRLVLPTRPDATERDDGEGGAGTSAS</sequence>
<evidence type="ECO:0000256" key="1">
    <source>
        <dbReference type="ARBA" id="ARBA00023172"/>
    </source>
</evidence>
<evidence type="ECO:0000313" key="4">
    <source>
        <dbReference type="EMBL" id="SBW17145.1"/>
    </source>
</evidence>
<protein>
    <recommendedName>
        <fullName evidence="3">Tyr recombinase domain-containing protein</fullName>
    </recommendedName>
</protein>
<dbReference type="GO" id="GO:0003677">
    <property type="term" value="F:DNA binding"/>
    <property type="evidence" value="ECO:0007669"/>
    <property type="project" value="InterPro"/>
</dbReference>
<dbReference type="EMBL" id="FLUV01000029">
    <property type="protein sequence ID" value="SBW17145.1"/>
    <property type="molecule type" value="Genomic_DNA"/>
</dbReference>
<dbReference type="Gene3D" id="1.10.443.10">
    <property type="entry name" value="Intergrase catalytic core"/>
    <property type="match status" value="1"/>
</dbReference>
<feature type="region of interest" description="Disordered" evidence="2">
    <location>
        <begin position="71"/>
        <end position="90"/>
    </location>
</feature>
<evidence type="ECO:0000259" key="3">
    <source>
        <dbReference type="PROSITE" id="PS51898"/>
    </source>
</evidence>
<dbReference type="InterPro" id="IPR013762">
    <property type="entry name" value="Integrase-like_cat_sf"/>
</dbReference>
<dbReference type="Proteomes" id="UP000199013">
    <property type="component" value="Unassembled WGS sequence"/>
</dbReference>
<dbReference type="InterPro" id="IPR011010">
    <property type="entry name" value="DNA_brk_join_enz"/>
</dbReference>
<dbReference type="GO" id="GO:0015074">
    <property type="term" value="P:DNA integration"/>
    <property type="evidence" value="ECO:0007669"/>
    <property type="project" value="InterPro"/>
</dbReference>
<keyword evidence="1" id="KW-0233">DNA recombination</keyword>
<dbReference type="InterPro" id="IPR002104">
    <property type="entry name" value="Integrase_catalytic"/>
</dbReference>
<proteinExistence type="predicted"/>
<gene>
    <name evidence="4" type="ORF">FDG2_0080</name>
</gene>
<dbReference type="AlphaFoldDB" id="A0A1C3NSU9"/>
<keyword evidence="5" id="KW-1185">Reference proteome</keyword>
<dbReference type="GO" id="GO:0006310">
    <property type="term" value="P:DNA recombination"/>
    <property type="evidence" value="ECO:0007669"/>
    <property type="project" value="UniProtKB-KW"/>
</dbReference>
<accession>A0A1C3NSU9</accession>
<evidence type="ECO:0000256" key="2">
    <source>
        <dbReference type="SAM" id="MobiDB-lite"/>
    </source>
</evidence>
<dbReference type="Pfam" id="PF00589">
    <property type="entry name" value="Phage_integrase"/>
    <property type="match status" value="1"/>
</dbReference>
<organism evidence="4 5">
    <name type="scientific">Candidatus Protofrankia californiensis</name>
    <dbReference type="NCBI Taxonomy" id="1839754"/>
    <lineage>
        <taxon>Bacteria</taxon>
        <taxon>Bacillati</taxon>
        <taxon>Actinomycetota</taxon>
        <taxon>Actinomycetes</taxon>
        <taxon>Frankiales</taxon>
        <taxon>Frankiaceae</taxon>
        <taxon>Protofrankia</taxon>
    </lineage>
</organism>
<name>A0A1C3NSU9_9ACTN</name>
<feature type="domain" description="Tyr recombinase" evidence="3">
    <location>
        <begin position="1"/>
        <end position="58"/>
    </location>
</feature>